<dbReference type="RefSeq" id="WP_200787260.1">
    <property type="nucleotide sequence ID" value="NZ_JAEDAO010000001.1"/>
</dbReference>
<dbReference type="Gene3D" id="3.40.30.10">
    <property type="entry name" value="Glutaredoxin"/>
    <property type="match status" value="1"/>
</dbReference>
<evidence type="ECO:0000256" key="1">
    <source>
        <dbReference type="SAM" id="SignalP"/>
    </source>
</evidence>
<dbReference type="GO" id="GO:0045454">
    <property type="term" value="P:cell redox homeostasis"/>
    <property type="evidence" value="ECO:0007669"/>
    <property type="project" value="TreeGrafter"/>
</dbReference>
<keyword evidence="4" id="KW-1185">Reference proteome</keyword>
<name>A0A934UQP0_9BURK</name>
<dbReference type="PROSITE" id="PS51352">
    <property type="entry name" value="THIOREDOXIN_2"/>
    <property type="match status" value="1"/>
</dbReference>
<dbReference type="SUPFAM" id="SSF52833">
    <property type="entry name" value="Thioredoxin-like"/>
    <property type="match status" value="1"/>
</dbReference>
<comment type="caution">
    <text evidence="3">The sequence shown here is derived from an EMBL/GenBank/DDBJ whole genome shotgun (WGS) entry which is preliminary data.</text>
</comment>
<reference evidence="3" key="1">
    <citation type="submission" date="2020-12" db="EMBL/GenBank/DDBJ databases">
        <title>Ramlibacter sp. nov., isolated from a freshwater alga, Cryptomonas.</title>
        <authorList>
            <person name="Kim H.M."/>
            <person name="Jeon C.O."/>
        </authorList>
    </citation>
    <scope>NUCLEOTIDE SEQUENCE</scope>
    <source>
        <strain evidence="3">CrO1</strain>
    </source>
</reference>
<dbReference type="InterPro" id="IPR036249">
    <property type="entry name" value="Thioredoxin-like_sf"/>
</dbReference>
<sequence length="156" mass="17665">MLQRRLLLAAATALPFAASAQAPAALPAKFDPSRDAAADVRTAIDMARAQKKRVLVDVGGEWCIWCHILDKFVSSHPDVKKVVEDHYVWVKVNWSPQNRNEALLGQWPKIKGYPHLFVLDEQGKLLHSQDTSELEAGKDYDEQKMLAFLRKYRRAA</sequence>
<dbReference type="AlphaFoldDB" id="A0A934UQP0"/>
<keyword evidence="1" id="KW-0732">Signal</keyword>
<evidence type="ECO:0000259" key="2">
    <source>
        <dbReference type="PROSITE" id="PS51352"/>
    </source>
</evidence>
<dbReference type="InterPro" id="IPR013766">
    <property type="entry name" value="Thioredoxin_domain"/>
</dbReference>
<dbReference type="PANTHER" id="PTHR32234">
    <property type="entry name" value="THIOL:DISULFIDE INTERCHANGE PROTEIN DSBD"/>
    <property type="match status" value="1"/>
</dbReference>
<dbReference type="EMBL" id="JAEDAO010000001">
    <property type="protein sequence ID" value="MBK0392320.1"/>
    <property type="molecule type" value="Genomic_DNA"/>
</dbReference>
<feature type="signal peptide" evidence="1">
    <location>
        <begin position="1"/>
        <end position="24"/>
    </location>
</feature>
<dbReference type="Pfam" id="PF13899">
    <property type="entry name" value="Thioredoxin_7"/>
    <property type="match status" value="1"/>
</dbReference>
<dbReference type="PANTHER" id="PTHR32234:SF0">
    <property type="entry name" value="THIOL:DISULFIDE INTERCHANGE PROTEIN DSBD"/>
    <property type="match status" value="1"/>
</dbReference>
<feature type="domain" description="Thioredoxin" evidence="2">
    <location>
        <begin position="7"/>
        <end position="154"/>
    </location>
</feature>
<dbReference type="GO" id="GO:0015035">
    <property type="term" value="F:protein-disulfide reductase activity"/>
    <property type="evidence" value="ECO:0007669"/>
    <property type="project" value="TreeGrafter"/>
</dbReference>
<evidence type="ECO:0000313" key="3">
    <source>
        <dbReference type="EMBL" id="MBK0392320.1"/>
    </source>
</evidence>
<organism evidence="3 4">
    <name type="scientific">Ramlibacter algicola</name>
    <dbReference type="NCBI Taxonomy" id="2795217"/>
    <lineage>
        <taxon>Bacteria</taxon>
        <taxon>Pseudomonadati</taxon>
        <taxon>Pseudomonadota</taxon>
        <taxon>Betaproteobacteria</taxon>
        <taxon>Burkholderiales</taxon>
        <taxon>Comamonadaceae</taxon>
        <taxon>Ramlibacter</taxon>
    </lineage>
</organism>
<evidence type="ECO:0000313" key="4">
    <source>
        <dbReference type="Proteomes" id="UP000617041"/>
    </source>
</evidence>
<protein>
    <submittedName>
        <fullName evidence="3">Thioredoxin family protein</fullName>
    </submittedName>
</protein>
<accession>A0A934UQP0</accession>
<gene>
    <name evidence="3" type="ORF">I8E28_06940</name>
</gene>
<feature type="chain" id="PRO_5038083988" evidence="1">
    <location>
        <begin position="25"/>
        <end position="156"/>
    </location>
</feature>
<proteinExistence type="predicted"/>
<dbReference type="Proteomes" id="UP000617041">
    <property type="component" value="Unassembled WGS sequence"/>
</dbReference>